<name>A0ABQ7LTC5_BRACM</name>
<reference evidence="1 2" key="1">
    <citation type="submission" date="2021-03" db="EMBL/GenBank/DDBJ databases">
        <authorList>
            <person name="King G.J."/>
            <person name="Bancroft I."/>
            <person name="Baten A."/>
            <person name="Bloomfield J."/>
            <person name="Borpatragohain P."/>
            <person name="He Z."/>
            <person name="Irish N."/>
            <person name="Irwin J."/>
            <person name="Liu K."/>
            <person name="Mauleon R.P."/>
            <person name="Moore J."/>
            <person name="Morris R."/>
            <person name="Ostergaard L."/>
            <person name="Wang B."/>
            <person name="Wells R."/>
        </authorList>
    </citation>
    <scope>NUCLEOTIDE SEQUENCE [LARGE SCALE GENOMIC DNA]</scope>
    <source>
        <strain evidence="1">R-o-18</strain>
        <tissue evidence="1">Leaf</tissue>
    </source>
</reference>
<accession>A0ABQ7LTC5</accession>
<protein>
    <submittedName>
        <fullName evidence="1">Uncharacterized protein</fullName>
    </submittedName>
</protein>
<evidence type="ECO:0000313" key="1">
    <source>
        <dbReference type="EMBL" id="KAG5389827.1"/>
    </source>
</evidence>
<proteinExistence type="predicted"/>
<dbReference type="EMBL" id="JADBGQ010000007">
    <property type="protein sequence ID" value="KAG5389827.1"/>
    <property type="molecule type" value="Genomic_DNA"/>
</dbReference>
<dbReference type="Proteomes" id="UP000823674">
    <property type="component" value="Chromosome A08"/>
</dbReference>
<evidence type="ECO:0000313" key="2">
    <source>
        <dbReference type="Proteomes" id="UP000823674"/>
    </source>
</evidence>
<gene>
    <name evidence="1" type="primary">A08g508740.1_BraROA</name>
    <name evidence="1" type="ORF">IGI04_031368</name>
</gene>
<organism evidence="1 2">
    <name type="scientific">Brassica rapa subsp. trilocularis</name>
    <dbReference type="NCBI Taxonomy" id="1813537"/>
    <lineage>
        <taxon>Eukaryota</taxon>
        <taxon>Viridiplantae</taxon>
        <taxon>Streptophyta</taxon>
        <taxon>Embryophyta</taxon>
        <taxon>Tracheophyta</taxon>
        <taxon>Spermatophyta</taxon>
        <taxon>Magnoliopsida</taxon>
        <taxon>eudicotyledons</taxon>
        <taxon>Gunneridae</taxon>
        <taxon>Pentapetalae</taxon>
        <taxon>rosids</taxon>
        <taxon>malvids</taxon>
        <taxon>Brassicales</taxon>
        <taxon>Brassicaceae</taxon>
        <taxon>Brassiceae</taxon>
        <taxon>Brassica</taxon>
    </lineage>
</organism>
<keyword evidence="2" id="KW-1185">Reference proteome</keyword>
<sequence length="74" mass="9202">MYGLSPIFWFTEINKNQKKYKFRNAQSSFHIYITRNPNPQFLFQYFNHNHLRKIKENFRKFPAIISSSKHSRRY</sequence>
<comment type="caution">
    <text evidence="1">The sequence shown here is derived from an EMBL/GenBank/DDBJ whole genome shotgun (WGS) entry which is preliminary data.</text>
</comment>